<dbReference type="AlphaFoldDB" id="A0A182TP94"/>
<reference evidence="3" key="1">
    <citation type="submission" date="2014-01" db="EMBL/GenBank/DDBJ databases">
        <title>The Genome Sequence of Anopheles melas CM1001059_A (V2).</title>
        <authorList>
            <consortium name="The Broad Institute Genomics Platform"/>
            <person name="Neafsey D.E."/>
            <person name="Besansky N."/>
            <person name="Howell P."/>
            <person name="Walton C."/>
            <person name="Young S.K."/>
            <person name="Zeng Q."/>
            <person name="Gargeya S."/>
            <person name="Fitzgerald M."/>
            <person name="Haas B."/>
            <person name="Abouelleil A."/>
            <person name="Allen A.W."/>
            <person name="Alvarado L."/>
            <person name="Arachchi H.M."/>
            <person name="Berlin A.M."/>
            <person name="Chapman S.B."/>
            <person name="Gainer-Dewar J."/>
            <person name="Goldberg J."/>
            <person name="Griggs A."/>
            <person name="Gujja S."/>
            <person name="Hansen M."/>
            <person name="Howarth C."/>
            <person name="Imamovic A."/>
            <person name="Ireland A."/>
            <person name="Larimer J."/>
            <person name="McCowan C."/>
            <person name="Murphy C."/>
            <person name="Pearson M."/>
            <person name="Poon T.W."/>
            <person name="Priest M."/>
            <person name="Roberts A."/>
            <person name="Saif S."/>
            <person name="Shea T."/>
            <person name="Sisk P."/>
            <person name="Sykes S."/>
            <person name="Wortman J."/>
            <person name="Nusbaum C."/>
            <person name="Birren B."/>
        </authorList>
    </citation>
    <scope>NUCLEOTIDE SEQUENCE [LARGE SCALE GENOMIC DNA]</scope>
    <source>
        <strain evidence="3">CM1001059</strain>
    </source>
</reference>
<proteinExistence type="predicted"/>
<feature type="compositionally biased region" description="Basic and acidic residues" evidence="1">
    <location>
        <begin position="39"/>
        <end position="48"/>
    </location>
</feature>
<evidence type="ECO:0000313" key="3">
    <source>
        <dbReference type="Proteomes" id="UP000075902"/>
    </source>
</evidence>
<sequence length="144" mass="16027">MHPQSRFGRVFFPLPSFKITHAHIHMPSPSLDPSLGHTNHGDGYDDRTMNSTEARVQGKVKDNGSGYRNANGAQLPGTQSHYTAVPCAVSVCCLLSLSREKRKKTMRQLNKEHTSQRKEPSFGLGGLRIFYILRGMCWQLSGTA</sequence>
<keyword evidence="3" id="KW-1185">Reference proteome</keyword>
<accession>A0A182TP94</accession>
<name>A0A182TP94_9DIPT</name>
<dbReference type="Proteomes" id="UP000075902">
    <property type="component" value="Unassembled WGS sequence"/>
</dbReference>
<protein>
    <submittedName>
        <fullName evidence="2">Uncharacterized protein</fullName>
    </submittedName>
</protein>
<evidence type="ECO:0000313" key="2">
    <source>
        <dbReference type="EnsemblMetazoa" id="AMEC005905-PA"/>
    </source>
</evidence>
<evidence type="ECO:0000256" key="1">
    <source>
        <dbReference type="SAM" id="MobiDB-lite"/>
    </source>
</evidence>
<dbReference type="VEuPathDB" id="VectorBase:AMEC005905"/>
<dbReference type="EnsemblMetazoa" id="AMEC005905-RA">
    <property type="protein sequence ID" value="AMEC005905-PA"/>
    <property type="gene ID" value="AMEC005905"/>
</dbReference>
<feature type="region of interest" description="Disordered" evidence="1">
    <location>
        <begin position="28"/>
        <end position="49"/>
    </location>
</feature>
<organism evidence="2 3">
    <name type="scientific">Anopheles melas</name>
    <dbReference type="NCBI Taxonomy" id="34690"/>
    <lineage>
        <taxon>Eukaryota</taxon>
        <taxon>Metazoa</taxon>
        <taxon>Ecdysozoa</taxon>
        <taxon>Arthropoda</taxon>
        <taxon>Hexapoda</taxon>
        <taxon>Insecta</taxon>
        <taxon>Pterygota</taxon>
        <taxon>Neoptera</taxon>
        <taxon>Endopterygota</taxon>
        <taxon>Diptera</taxon>
        <taxon>Nematocera</taxon>
        <taxon>Culicoidea</taxon>
        <taxon>Culicidae</taxon>
        <taxon>Anophelinae</taxon>
        <taxon>Anopheles</taxon>
    </lineage>
</organism>
<reference evidence="2" key="2">
    <citation type="submission" date="2020-05" db="UniProtKB">
        <authorList>
            <consortium name="EnsemblMetazoa"/>
        </authorList>
    </citation>
    <scope>IDENTIFICATION</scope>
    <source>
        <strain evidence="2">CM1001059</strain>
    </source>
</reference>